<dbReference type="EMBL" id="FOAZ01000005">
    <property type="protein sequence ID" value="SEL03264.1"/>
    <property type="molecule type" value="Genomic_DNA"/>
</dbReference>
<reference evidence="3" key="1">
    <citation type="submission" date="2016-10" db="EMBL/GenBank/DDBJ databases">
        <authorList>
            <person name="Varghese N."/>
        </authorList>
    </citation>
    <scope>NUCLEOTIDE SEQUENCE [LARGE SCALE GENOMIC DNA]</scope>
    <source>
        <strain evidence="3">DSM 45096 / BCRC 16803 / CGMCC 4.1857 / CIP 109030 / JCM 12277 / KCTC 19219 / NBRC 100920 / 33214</strain>
    </source>
</reference>
<keyword evidence="1" id="KW-0732">Signal</keyword>
<dbReference type="RefSeq" id="WP_143094291.1">
    <property type="nucleotide sequence ID" value="NZ_BBPN01000038.1"/>
</dbReference>
<accession>A0A1H7LWE4</accession>
<evidence type="ECO:0008006" key="4">
    <source>
        <dbReference type="Google" id="ProtNLM"/>
    </source>
</evidence>
<name>A0A1H7LWE4_STRJI</name>
<protein>
    <recommendedName>
        <fullName evidence="4">Peptidase inhibitor family I36</fullName>
    </recommendedName>
</protein>
<evidence type="ECO:0000313" key="3">
    <source>
        <dbReference type="Proteomes" id="UP000183015"/>
    </source>
</evidence>
<keyword evidence="3" id="KW-1185">Reference proteome</keyword>
<evidence type="ECO:0000256" key="1">
    <source>
        <dbReference type="SAM" id="SignalP"/>
    </source>
</evidence>
<feature type="chain" id="PRO_5010289303" description="Peptidase inhibitor family I36" evidence="1">
    <location>
        <begin position="28"/>
        <end position="362"/>
    </location>
</feature>
<dbReference type="AlphaFoldDB" id="A0A1H7LWE4"/>
<organism evidence="2 3">
    <name type="scientific">Streptacidiphilus jiangxiensis</name>
    <dbReference type="NCBI Taxonomy" id="235985"/>
    <lineage>
        <taxon>Bacteria</taxon>
        <taxon>Bacillati</taxon>
        <taxon>Actinomycetota</taxon>
        <taxon>Actinomycetes</taxon>
        <taxon>Kitasatosporales</taxon>
        <taxon>Streptomycetaceae</taxon>
        <taxon>Streptacidiphilus</taxon>
    </lineage>
</organism>
<evidence type="ECO:0000313" key="2">
    <source>
        <dbReference type="EMBL" id="SEL03264.1"/>
    </source>
</evidence>
<dbReference type="Proteomes" id="UP000183015">
    <property type="component" value="Unassembled WGS sequence"/>
</dbReference>
<feature type="signal peptide" evidence="1">
    <location>
        <begin position="1"/>
        <end position="27"/>
    </location>
</feature>
<dbReference type="eggNOG" id="ENOG5033ZCH">
    <property type="taxonomic scope" value="Bacteria"/>
</dbReference>
<sequence length="362" mass="37644">MKFRKTLALAAMLAAVPVVGVAGSAQASNCTSATSNGHCYAENQLEGNGSHPNAAGVDLDVNCLSVANRSTDFDDWEMWFATDTPQVSYDTWTEEGMTAGSLQGGYQGFLWYWADMRPNGTYNEHYIRNASVGTSTNVSVYYAGNDNDNVYLGGSLVGTSAGNGSGGLYANAGFESTTTAATLQGWADNFQYRVGSSWSWASPNVWNTNSGWVGTSASGSNLYASTGCGGGAAPLAAPAAHALPADAAQRARVLAQIVQGVATRAHGSHLGSARTTRSTRQQAIKALLGGDRVQGDQAVEVIQLNGDFSPVRSMKQRKAGALPTSNTLTILVDPATGRITDWGISNIGSAALAQLGPVSQLS</sequence>
<proteinExistence type="predicted"/>
<gene>
    <name evidence="2" type="ORF">SAMN05414137_10569</name>
</gene>
<dbReference type="OrthoDB" id="3633814at2"/>